<dbReference type="OrthoDB" id="417175at2759"/>
<keyword evidence="11" id="KW-0547">Nucleotide-binding</keyword>
<evidence type="ECO:0000259" key="13">
    <source>
        <dbReference type="Pfam" id="PF26216"/>
    </source>
</evidence>
<dbReference type="PANTHER" id="PTHR20884">
    <property type="entry name" value="GDP-D-GLUCOSE PHOSPHORYLASE 1"/>
    <property type="match status" value="1"/>
</dbReference>
<evidence type="ECO:0000256" key="9">
    <source>
        <dbReference type="ARBA" id="ARBA00022679"/>
    </source>
</evidence>
<keyword evidence="9" id="KW-0808">Transferase</keyword>
<dbReference type="InterPro" id="IPR026506">
    <property type="entry name" value="GDPGP"/>
</dbReference>
<evidence type="ECO:0000256" key="6">
    <source>
        <dbReference type="ARBA" id="ARBA00018857"/>
    </source>
</evidence>
<dbReference type="AlphaFoldDB" id="A0A6L2PZP0"/>
<dbReference type="GO" id="GO:0005085">
    <property type="term" value="F:guanyl-nucleotide exchange factor activity"/>
    <property type="evidence" value="ECO:0007669"/>
    <property type="project" value="UniProtKB-KW"/>
</dbReference>
<name>A0A6L2PZP0_COPFO</name>
<dbReference type="Pfam" id="PF26217">
    <property type="entry name" value="GDPGP1_N"/>
    <property type="match status" value="1"/>
</dbReference>
<comment type="catalytic activity">
    <reaction evidence="1">
        <text>GDP-alpha-D-glucose + phosphate = alpha-D-glucose 1-phosphate + GDP + H(+)</text>
        <dbReference type="Rhea" id="RHEA:30387"/>
        <dbReference type="ChEBI" id="CHEBI:15378"/>
        <dbReference type="ChEBI" id="CHEBI:43474"/>
        <dbReference type="ChEBI" id="CHEBI:58189"/>
        <dbReference type="ChEBI" id="CHEBI:58601"/>
        <dbReference type="ChEBI" id="CHEBI:62230"/>
        <dbReference type="EC" id="2.7.7.78"/>
    </reaction>
</comment>
<evidence type="ECO:0000256" key="2">
    <source>
        <dbReference type="ARBA" id="ARBA00003049"/>
    </source>
</evidence>
<evidence type="ECO:0000256" key="12">
    <source>
        <dbReference type="ARBA" id="ARBA00022801"/>
    </source>
</evidence>
<dbReference type="GO" id="GO:0006006">
    <property type="term" value="P:glucose metabolic process"/>
    <property type="evidence" value="ECO:0007669"/>
    <property type="project" value="TreeGrafter"/>
</dbReference>
<feature type="non-terminal residue" evidence="15">
    <location>
        <position position="345"/>
    </location>
</feature>
<evidence type="ECO:0000256" key="3">
    <source>
        <dbReference type="ARBA" id="ARBA00004496"/>
    </source>
</evidence>
<dbReference type="EMBL" id="BLKM01000655">
    <property type="protein sequence ID" value="GFG36752.1"/>
    <property type="molecule type" value="Genomic_DNA"/>
</dbReference>
<gene>
    <name evidence="15" type="ORF">Cfor_09454</name>
</gene>
<proteinExistence type="inferred from homology"/>
<evidence type="ECO:0000256" key="1">
    <source>
        <dbReference type="ARBA" id="ARBA00000063"/>
    </source>
</evidence>
<dbReference type="FunCoup" id="A0A6L2PZP0">
    <property type="interactions" value="430"/>
</dbReference>
<feature type="domain" description="GDPGP1-like N-terminal" evidence="14">
    <location>
        <begin position="69"/>
        <end position="229"/>
    </location>
</feature>
<comment type="caution">
    <text evidence="15">The sequence shown here is derived from an EMBL/GenBank/DDBJ whole genome shotgun (WGS) entry which is preliminary data.</text>
</comment>
<comment type="subcellular location">
    <subcellularLocation>
        <location evidence="3">Cytoplasm</location>
    </subcellularLocation>
</comment>
<evidence type="ECO:0000256" key="4">
    <source>
        <dbReference type="ARBA" id="ARBA00006451"/>
    </source>
</evidence>
<keyword evidence="10" id="KW-0548">Nucleotidyltransferase</keyword>
<reference evidence="16" key="1">
    <citation type="submission" date="2020-01" db="EMBL/GenBank/DDBJ databases">
        <title>Draft genome sequence of the Termite Coptotermes fromosanus.</title>
        <authorList>
            <person name="Itakura S."/>
            <person name="Yosikawa Y."/>
            <person name="Umezawa K."/>
        </authorList>
    </citation>
    <scope>NUCLEOTIDE SEQUENCE [LARGE SCALE GENOMIC DNA]</scope>
</reference>
<evidence type="ECO:0000313" key="15">
    <source>
        <dbReference type="EMBL" id="GFG36752.1"/>
    </source>
</evidence>
<sequence>MISVTLAVDMIVVSIYRIYSGTSHKIIILNPGHPLIPQDFLHVETLMYYCENDFIYETHRNYGENKNSEFDIRLQSAWNSAVEKGYFRYRLNIKHSKILPGKYSFLVQLNTDRHFNRRVPEEITCVSQPFDATKFNFTKIKNEEYLFEIKNRSAADSVGHFIIINVSPLEYGHTLLLPALFSCLPQVATLESIQLILEVLLLSGSPALRVGFNGLCAYASVNHLHCHLYYLQHRMLLEYVKVDHLSGPCYQLLDYPAPGFVFQLPENRSVVDLARSVHCLTSYLQNSNIPHNLYVTRGSRLDVPDTGEVYNTVRVYVWARKSAAARGLNSFNPALCELFGHIIIK</sequence>
<dbReference type="GO" id="GO:0080048">
    <property type="term" value="F:GDP-D-glucose phosphorylase activity"/>
    <property type="evidence" value="ECO:0007669"/>
    <property type="project" value="UniProtKB-EC"/>
</dbReference>
<dbReference type="EC" id="2.7.7.78" evidence="5"/>
<keyword evidence="8" id="KW-0344">Guanine-nucleotide releasing factor</keyword>
<dbReference type="Proteomes" id="UP000502823">
    <property type="component" value="Unassembled WGS sequence"/>
</dbReference>
<evidence type="ECO:0000256" key="8">
    <source>
        <dbReference type="ARBA" id="ARBA00022658"/>
    </source>
</evidence>
<dbReference type="PANTHER" id="PTHR20884:SF8">
    <property type="entry name" value="GDP-D-GLUCOSE PHOSPHORYLASE 1"/>
    <property type="match status" value="1"/>
</dbReference>
<dbReference type="InterPro" id="IPR058866">
    <property type="entry name" value="GDPGP1_N"/>
</dbReference>
<organism evidence="15 16">
    <name type="scientific">Coptotermes formosanus</name>
    <name type="common">Formosan subterranean termite</name>
    <dbReference type="NCBI Taxonomy" id="36987"/>
    <lineage>
        <taxon>Eukaryota</taxon>
        <taxon>Metazoa</taxon>
        <taxon>Ecdysozoa</taxon>
        <taxon>Arthropoda</taxon>
        <taxon>Hexapoda</taxon>
        <taxon>Insecta</taxon>
        <taxon>Pterygota</taxon>
        <taxon>Neoptera</taxon>
        <taxon>Polyneoptera</taxon>
        <taxon>Dictyoptera</taxon>
        <taxon>Blattodea</taxon>
        <taxon>Blattoidea</taxon>
        <taxon>Termitoidae</taxon>
        <taxon>Rhinotermitidae</taxon>
        <taxon>Coptotermes</taxon>
    </lineage>
</organism>
<dbReference type="GO" id="GO:0005737">
    <property type="term" value="C:cytoplasm"/>
    <property type="evidence" value="ECO:0007669"/>
    <property type="project" value="UniProtKB-SubCell"/>
</dbReference>
<keyword evidence="7" id="KW-0963">Cytoplasm</keyword>
<evidence type="ECO:0000256" key="7">
    <source>
        <dbReference type="ARBA" id="ARBA00022490"/>
    </source>
</evidence>
<dbReference type="GO" id="GO:0000166">
    <property type="term" value="F:nucleotide binding"/>
    <property type="evidence" value="ECO:0007669"/>
    <property type="project" value="UniProtKB-KW"/>
</dbReference>
<dbReference type="GO" id="GO:0016787">
    <property type="term" value="F:hydrolase activity"/>
    <property type="evidence" value="ECO:0007669"/>
    <property type="project" value="UniProtKB-KW"/>
</dbReference>
<protein>
    <recommendedName>
        <fullName evidence="6">GDP-D-glucose phosphorylase 1</fullName>
        <ecNumber evidence="5">2.7.7.78</ecNumber>
    </recommendedName>
</protein>
<evidence type="ECO:0000256" key="5">
    <source>
        <dbReference type="ARBA" id="ARBA00012507"/>
    </source>
</evidence>
<comment type="function">
    <text evidence="2">Specific and highly efficient GDP-D-glucose phosphorylase regulating the levels of GDP-D-glucose in cells.</text>
</comment>
<comment type="similarity">
    <text evidence="4">Belongs to the GDPGP1 family.</text>
</comment>
<evidence type="ECO:0000256" key="10">
    <source>
        <dbReference type="ARBA" id="ARBA00022695"/>
    </source>
</evidence>
<dbReference type="Pfam" id="PF26216">
    <property type="entry name" value="GDPGP1_C"/>
    <property type="match status" value="1"/>
</dbReference>
<accession>A0A6L2PZP0</accession>
<evidence type="ECO:0000256" key="11">
    <source>
        <dbReference type="ARBA" id="ARBA00022741"/>
    </source>
</evidence>
<keyword evidence="16" id="KW-1185">Reference proteome</keyword>
<evidence type="ECO:0000259" key="14">
    <source>
        <dbReference type="Pfam" id="PF26217"/>
    </source>
</evidence>
<feature type="domain" description="GDPGP1-like C-terminal" evidence="13">
    <location>
        <begin position="250"/>
        <end position="345"/>
    </location>
</feature>
<dbReference type="InParanoid" id="A0A6L2PZP0"/>
<evidence type="ECO:0000313" key="16">
    <source>
        <dbReference type="Proteomes" id="UP000502823"/>
    </source>
</evidence>
<keyword evidence="12" id="KW-0378">Hydrolase</keyword>
<dbReference type="InterPro" id="IPR058865">
    <property type="entry name" value="GDPGP1_C"/>
</dbReference>